<dbReference type="PATRIC" id="fig|182217.3.peg.746"/>
<keyword evidence="2" id="KW-1185">Reference proteome</keyword>
<sequence>MNVDLVLVSLGQEVLLGVYQENCLRTSYISKLKTSEGLVEVFSQAFEDFSNSQKYPQTPIIDGIYYAKGPGSFTSLKLTHIFLHTLALIHGFELYSTTGFYFNDNTPILAYANKYFEPHSNKEDFKGLTSVASLKEMPKDFTLPSKLEKENFSQFNAPFYILPPI</sequence>
<dbReference type="InterPro" id="IPR043129">
    <property type="entry name" value="ATPase_NBD"/>
</dbReference>
<dbReference type="EMBL" id="CP003479">
    <property type="protein sequence ID" value="AFI03978.1"/>
    <property type="molecule type" value="Genomic_DNA"/>
</dbReference>
<dbReference type="KEGG" id="hce:HCW_03495"/>
<dbReference type="AlphaFoldDB" id="I0EM09"/>
<accession>I0EM09</accession>
<dbReference type="HOGENOM" id="CLU_137302_0_0_7"/>
<name>I0EM09_HELC0</name>
<dbReference type="RefSeq" id="WP_014660848.1">
    <property type="nucleotide sequence ID" value="NC_017737.1"/>
</dbReference>
<evidence type="ECO:0000313" key="2">
    <source>
        <dbReference type="Proteomes" id="UP000005010"/>
    </source>
</evidence>
<dbReference type="eggNOG" id="COG1214">
    <property type="taxonomic scope" value="Bacteria"/>
</dbReference>
<evidence type="ECO:0000313" key="1">
    <source>
        <dbReference type="EMBL" id="AFI03978.1"/>
    </source>
</evidence>
<dbReference type="Gene3D" id="3.30.420.40">
    <property type="match status" value="1"/>
</dbReference>
<protein>
    <recommendedName>
        <fullName evidence="3">Universal bacterial protein YeaZ</fullName>
    </recommendedName>
</protein>
<proteinExistence type="predicted"/>
<evidence type="ECO:0008006" key="3">
    <source>
        <dbReference type="Google" id="ProtNLM"/>
    </source>
</evidence>
<reference evidence="2" key="1">
    <citation type="submission" date="2012-04" db="EMBL/GenBank/DDBJ databases">
        <title>Complete genome sequence of Helicobacter cetorum strain MIT 00-7128.</title>
        <authorList>
            <person name="Kersulyte D."/>
            <person name="Berg D.E."/>
        </authorList>
    </citation>
    <scope>NUCLEOTIDE SEQUENCE [LARGE SCALE GENOMIC DNA]</scope>
    <source>
        <strain evidence="2">MIT 00-7128</strain>
    </source>
</reference>
<gene>
    <name evidence="1" type="ordered locus">HCW_03495</name>
</gene>
<dbReference type="Proteomes" id="UP000005010">
    <property type="component" value="Chromosome"/>
</dbReference>
<dbReference type="SUPFAM" id="SSF53067">
    <property type="entry name" value="Actin-like ATPase domain"/>
    <property type="match status" value="1"/>
</dbReference>
<organism evidence="1 2">
    <name type="scientific">Helicobacter cetorum (strain ATCC BAA-429 / MIT 00-7128)</name>
    <dbReference type="NCBI Taxonomy" id="182217"/>
    <lineage>
        <taxon>Bacteria</taxon>
        <taxon>Pseudomonadati</taxon>
        <taxon>Campylobacterota</taxon>
        <taxon>Epsilonproteobacteria</taxon>
        <taxon>Campylobacterales</taxon>
        <taxon>Helicobacteraceae</taxon>
        <taxon>Helicobacter</taxon>
    </lineage>
</organism>
<dbReference type="STRING" id="182217.HCW_03495"/>